<name>A0A6P7I919_9TELE</name>
<dbReference type="Proteomes" id="UP000515145">
    <property type="component" value="Chromosome 1"/>
</dbReference>
<feature type="transmembrane region" description="Helical" evidence="12">
    <location>
        <begin position="403"/>
        <end position="423"/>
    </location>
</feature>
<dbReference type="GeneID" id="114434391"/>
<organism evidence="13 14">
    <name type="scientific">Parambassis ranga</name>
    <name type="common">Indian glassy fish</name>
    <dbReference type="NCBI Taxonomy" id="210632"/>
    <lineage>
        <taxon>Eukaryota</taxon>
        <taxon>Metazoa</taxon>
        <taxon>Chordata</taxon>
        <taxon>Craniata</taxon>
        <taxon>Vertebrata</taxon>
        <taxon>Euteleostomi</taxon>
        <taxon>Actinopterygii</taxon>
        <taxon>Neopterygii</taxon>
        <taxon>Teleostei</taxon>
        <taxon>Neoteleostei</taxon>
        <taxon>Acanthomorphata</taxon>
        <taxon>Ovalentaria</taxon>
        <taxon>Ambassidae</taxon>
        <taxon>Parambassis</taxon>
    </lineage>
</organism>
<dbReference type="GO" id="GO:0005886">
    <property type="term" value="C:plasma membrane"/>
    <property type="evidence" value="ECO:0007669"/>
    <property type="project" value="UniProtKB-SubCell"/>
</dbReference>
<feature type="transmembrane region" description="Helical" evidence="12">
    <location>
        <begin position="346"/>
        <end position="368"/>
    </location>
</feature>
<sequence>MAPSLAQAFRRRWWMAITAIIENLLFSAVLLGWASLLIMLKNEGFYSHVCVENQTADTNLTSVESGKWPTCLEQDEILNLGFTIGSFLLSAATLPLGILMDRYGPRPLRLIGSSCFAASCAMIAAAAHNPEALSGLIFLAVCCNGFGGICLTFTSLTLPNMFGNVRSTILSLMIGSYASSAVTFPGVKLIYDLGVSFRVIMWVWSGLACLVFLNCFLNWPAESFPAPEDVRYTKKVKLRGVVTEDKMTGERCITHVTVMEDTMGAKQPEPKQTDSQSTAQGAASVPLCHSVCSPIFLWSVITMAMTQLRLIFFMGAMNKMLEFLVTHGDPNPSEELQHMVEEQVGFYSSIFGTMQLLCLLTCPLIGYIMDWRMKECEEENAQGDKNQSGPPKRDRKIQKLTNAMRAFIFTNLLLVTFGIISLIDNLPIQVVSFVLHTMVRGFIHSCCGGLYAAVYPANHFGTLTGMQSMFSASFALLQQPLFMLMVGHLNGDPYWINMGLVIFSLSGFLLPGYLFYHRRNLIRANAQRDRVAASQSEKESVALTQSDDGMATSLANGHTA</sequence>
<evidence type="ECO:0000256" key="4">
    <source>
        <dbReference type="ARBA" id="ARBA00022692"/>
    </source>
</evidence>
<protein>
    <submittedName>
        <fullName evidence="14">Solute carrier family 43 member 1b isoform X2</fullName>
    </submittedName>
</protein>
<comment type="similarity">
    <text evidence="2">Belongs to the SLC43A transporter (TC 2.A.1.44) family.</text>
</comment>
<keyword evidence="6 12" id="KW-0472">Membrane</keyword>
<feature type="transmembrane region" description="Helical" evidence="12">
    <location>
        <begin position="110"/>
        <end position="127"/>
    </location>
</feature>
<dbReference type="Gene3D" id="1.20.1250.20">
    <property type="entry name" value="MFS general substrate transporter like domains"/>
    <property type="match status" value="1"/>
</dbReference>
<evidence type="ECO:0000256" key="5">
    <source>
        <dbReference type="ARBA" id="ARBA00022989"/>
    </source>
</evidence>
<keyword evidence="13" id="KW-1185">Reference proteome</keyword>
<evidence type="ECO:0000256" key="11">
    <source>
        <dbReference type="ARBA" id="ARBA00036887"/>
    </source>
</evidence>
<dbReference type="RefSeq" id="XP_028259417.1">
    <property type="nucleotide sequence ID" value="XM_028403616.1"/>
</dbReference>
<feature type="transmembrane region" description="Helical" evidence="12">
    <location>
        <begin position="133"/>
        <end position="156"/>
    </location>
</feature>
<evidence type="ECO:0000256" key="2">
    <source>
        <dbReference type="ARBA" id="ARBA00006595"/>
    </source>
</evidence>
<keyword evidence="7" id="KW-0325">Glycoprotein</keyword>
<evidence type="ECO:0000256" key="1">
    <source>
        <dbReference type="ARBA" id="ARBA00004651"/>
    </source>
</evidence>
<keyword evidence="5 12" id="KW-1133">Transmembrane helix</keyword>
<evidence type="ECO:0000256" key="12">
    <source>
        <dbReference type="SAM" id="Phobius"/>
    </source>
</evidence>
<dbReference type="GO" id="GO:0015175">
    <property type="term" value="F:neutral L-amino acid transmembrane transporter activity"/>
    <property type="evidence" value="ECO:0007669"/>
    <property type="project" value="TreeGrafter"/>
</dbReference>
<comment type="catalytic activity">
    <reaction evidence="11">
        <text>L-leucine(in) = L-leucine(out)</text>
        <dbReference type="Rhea" id="RHEA:73011"/>
        <dbReference type="ChEBI" id="CHEBI:57427"/>
    </reaction>
</comment>
<keyword evidence="3" id="KW-1003">Cell membrane</keyword>
<comment type="catalytic activity">
    <reaction evidence="9">
        <text>L-methionine(in) = L-methionine(out)</text>
        <dbReference type="Rhea" id="RHEA:70939"/>
        <dbReference type="ChEBI" id="CHEBI:57844"/>
    </reaction>
</comment>
<evidence type="ECO:0000256" key="10">
    <source>
        <dbReference type="ARBA" id="ARBA00036777"/>
    </source>
</evidence>
<dbReference type="Pfam" id="PF07690">
    <property type="entry name" value="MFS_1"/>
    <property type="match status" value="1"/>
</dbReference>
<reference evidence="14" key="1">
    <citation type="submission" date="2025-08" db="UniProtKB">
        <authorList>
            <consortium name="RefSeq"/>
        </authorList>
    </citation>
    <scope>IDENTIFICATION</scope>
</reference>
<feature type="transmembrane region" description="Helical" evidence="12">
    <location>
        <begin position="435"/>
        <end position="457"/>
    </location>
</feature>
<feature type="transmembrane region" description="Helical" evidence="12">
    <location>
        <begin position="295"/>
        <end position="317"/>
    </location>
</feature>
<dbReference type="PANTHER" id="PTHR20766">
    <property type="entry name" value="LARGE NEUTRAL AMINO ACIDS TRANSPORTER SMALL SUBUNIT 4-LIKE ISOFORM X1"/>
    <property type="match status" value="1"/>
</dbReference>
<dbReference type="InterPro" id="IPR036259">
    <property type="entry name" value="MFS_trans_sf"/>
</dbReference>
<dbReference type="GO" id="GO:0015179">
    <property type="term" value="F:L-amino acid transmembrane transporter activity"/>
    <property type="evidence" value="ECO:0007669"/>
    <property type="project" value="TreeGrafter"/>
</dbReference>
<dbReference type="SUPFAM" id="SSF103473">
    <property type="entry name" value="MFS general substrate transporter"/>
    <property type="match status" value="1"/>
</dbReference>
<evidence type="ECO:0000256" key="9">
    <source>
        <dbReference type="ARBA" id="ARBA00036530"/>
    </source>
</evidence>
<evidence type="ECO:0000256" key="6">
    <source>
        <dbReference type="ARBA" id="ARBA00023136"/>
    </source>
</evidence>
<evidence type="ECO:0000256" key="3">
    <source>
        <dbReference type="ARBA" id="ARBA00022475"/>
    </source>
</evidence>
<evidence type="ECO:0000256" key="7">
    <source>
        <dbReference type="ARBA" id="ARBA00023180"/>
    </source>
</evidence>
<feature type="transmembrane region" description="Helical" evidence="12">
    <location>
        <begin position="199"/>
        <end position="217"/>
    </location>
</feature>
<feature type="transmembrane region" description="Helical" evidence="12">
    <location>
        <begin position="469"/>
        <end position="489"/>
    </location>
</feature>
<comment type="catalytic activity">
    <reaction evidence="8">
        <text>L-phenylalanine(in) = L-phenylalanine(out)</text>
        <dbReference type="Rhea" id="RHEA:27950"/>
        <dbReference type="ChEBI" id="CHEBI:58095"/>
    </reaction>
</comment>
<comment type="subcellular location">
    <subcellularLocation>
        <location evidence="1">Cell membrane</location>
        <topology evidence="1">Multi-pass membrane protein</topology>
    </subcellularLocation>
</comment>
<dbReference type="PANTHER" id="PTHR20766:SF0">
    <property type="entry name" value="LARGE NEUTRAL AMINO ACIDS TRANSPORTER SMALL SUBUNIT 3"/>
    <property type="match status" value="1"/>
</dbReference>
<feature type="transmembrane region" description="Helical" evidence="12">
    <location>
        <begin position="495"/>
        <end position="516"/>
    </location>
</feature>
<evidence type="ECO:0000313" key="14">
    <source>
        <dbReference type="RefSeq" id="XP_028259417.1"/>
    </source>
</evidence>
<accession>A0A6P7I919</accession>
<proteinExistence type="inferred from homology"/>
<keyword evidence="4 12" id="KW-0812">Transmembrane</keyword>
<gene>
    <name evidence="14" type="primary">slc43a1b</name>
</gene>
<dbReference type="CTD" id="100009631"/>
<comment type="catalytic activity">
    <reaction evidence="10">
        <text>L-isoleucine(in) = L-isoleucine(out)</text>
        <dbReference type="Rhea" id="RHEA:70943"/>
        <dbReference type="ChEBI" id="CHEBI:58045"/>
    </reaction>
</comment>
<dbReference type="AlphaFoldDB" id="A0A6P7I919"/>
<feature type="transmembrane region" description="Helical" evidence="12">
    <location>
        <begin position="168"/>
        <end position="187"/>
    </location>
</feature>
<feature type="transmembrane region" description="Helical" evidence="12">
    <location>
        <begin position="12"/>
        <end position="38"/>
    </location>
</feature>
<feature type="transmembrane region" description="Helical" evidence="12">
    <location>
        <begin position="77"/>
        <end position="98"/>
    </location>
</feature>
<evidence type="ECO:0000256" key="8">
    <source>
        <dbReference type="ARBA" id="ARBA00036466"/>
    </source>
</evidence>
<dbReference type="InterPro" id="IPR011701">
    <property type="entry name" value="MFS"/>
</dbReference>
<evidence type="ECO:0000313" key="13">
    <source>
        <dbReference type="Proteomes" id="UP000515145"/>
    </source>
</evidence>